<evidence type="ECO:0000256" key="1">
    <source>
        <dbReference type="ARBA" id="ARBA00004604"/>
    </source>
</evidence>
<dbReference type="InterPro" id="IPR033599">
    <property type="entry name" value="TAF1B/Rrn7"/>
</dbReference>
<dbReference type="Pfam" id="PF20644">
    <property type="entry name" value="Rrn7_cyclin_N"/>
    <property type="match status" value="1"/>
</dbReference>
<evidence type="ECO:0000256" key="2">
    <source>
        <dbReference type="ARBA" id="ARBA00006899"/>
    </source>
</evidence>
<comment type="subcellular location">
    <subcellularLocation>
        <location evidence="1">Nucleus</location>
        <location evidence="1">Nucleolus</location>
    </subcellularLocation>
</comment>
<feature type="region of interest" description="Disordered" evidence="10">
    <location>
        <begin position="159"/>
        <end position="264"/>
    </location>
</feature>
<dbReference type="EMBL" id="ML000078">
    <property type="protein sequence ID" value="RKO84455.1"/>
    <property type="molecule type" value="Genomic_DNA"/>
</dbReference>
<keyword evidence="5" id="KW-0862">Zinc</keyword>
<keyword evidence="9" id="KW-0539">Nucleus</keyword>
<protein>
    <submittedName>
        <fullName evidence="13">Uncharacterized protein</fullName>
    </submittedName>
</protein>
<evidence type="ECO:0000256" key="3">
    <source>
        <dbReference type="ARBA" id="ARBA00022723"/>
    </source>
</evidence>
<evidence type="ECO:0000256" key="9">
    <source>
        <dbReference type="ARBA" id="ARBA00023242"/>
    </source>
</evidence>
<dbReference type="Pfam" id="PF11781">
    <property type="entry name" value="Zn_ribbon_RRN7"/>
    <property type="match status" value="1"/>
</dbReference>
<feature type="compositionally biased region" description="Low complexity" evidence="10">
    <location>
        <begin position="232"/>
        <end position="260"/>
    </location>
</feature>
<evidence type="ECO:0000259" key="12">
    <source>
        <dbReference type="Pfam" id="PF20644"/>
    </source>
</evidence>
<proteinExistence type="inferred from homology"/>
<accession>A0A4P9VZL4</accession>
<feature type="domain" description="Rrn7/TAF1B N-terminal cyclin" evidence="12">
    <location>
        <begin position="241"/>
        <end position="322"/>
    </location>
</feature>
<gene>
    <name evidence="13" type="ORF">BDK51DRAFT_49059</name>
</gene>
<evidence type="ECO:0000259" key="11">
    <source>
        <dbReference type="Pfam" id="PF11781"/>
    </source>
</evidence>
<dbReference type="PANTHER" id="PTHR31576:SF2">
    <property type="entry name" value="TATA BOX-BINDING PROTEIN-ASSOCIATED FACTOR RNA POLYMERASE I SUBUNIT B"/>
    <property type="match status" value="1"/>
</dbReference>
<dbReference type="InterPro" id="IPR021752">
    <property type="entry name" value="TF_Rrn7_Zf"/>
</dbReference>
<dbReference type="GO" id="GO:0070860">
    <property type="term" value="C:RNA polymerase I core factor complex"/>
    <property type="evidence" value="ECO:0007669"/>
    <property type="project" value="InterPro"/>
</dbReference>
<feature type="domain" description="RRN7-type" evidence="11">
    <location>
        <begin position="2"/>
        <end position="31"/>
    </location>
</feature>
<dbReference type="GO" id="GO:0001164">
    <property type="term" value="F:RNA polymerase I core promoter sequence-specific DNA binding"/>
    <property type="evidence" value="ECO:0007669"/>
    <property type="project" value="InterPro"/>
</dbReference>
<dbReference type="PANTHER" id="PTHR31576">
    <property type="entry name" value="TATA BOX-BINDING PROTEIN-ASSOCIATED FACTOR RNA POLYMERASE I SUBUNIT B"/>
    <property type="match status" value="1"/>
</dbReference>
<keyword evidence="3" id="KW-0479">Metal-binding</keyword>
<keyword evidence="4" id="KW-0863">Zinc-finger</keyword>
<evidence type="ECO:0000313" key="14">
    <source>
        <dbReference type="Proteomes" id="UP000269721"/>
    </source>
</evidence>
<dbReference type="GO" id="GO:0042790">
    <property type="term" value="P:nucleolar large rRNA transcription by RNA polymerase I"/>
    <property type="evidence" value="ECO:0007669"/>
    <property type="project" value="TreeGrafter"/>
</dbReference>
<evidence type="ECO:0000256" key="6">
    <source>
        <dbReference type="ARBA" id="ARBA00023015"/>
    </source>
</evidence>
<evidence type="ECO:0000256" key="4">
    <source>
        <dbReference type="ARBA" id="ARBA00022771"/>
    </source>
</evidence>
<keyword evidence="6" id="KW-0805">Transcription regulation</keyword>
<keyword evidence="8" id="KW-0804">Transcription</keyword>
<dbReference type="Proteomes" id="UP000269721">
    <property type="component" value="Unassembled WGS sequence"/>
</dbReference>
<evidence type="ECO:0000256" key="10">
    <source>
        <dbReference type="SAM" id="MobiDB-lite"/>
    </source>
</evidence>
<evidence type="ECO:0000256" key="7">
    <source>
        <dbReference type="ARBA" id="ARBA00023125"/>
    </source>
</evidence>
<comment type="similarity">
    <text evidence="2">Belongs to the RRN7/TAF1B family.</text>
</comment>
<keyword evidence="7" id="KW-0238">DNA-binding</keyword>
<organism evidence="13 14">
    <name type="scientific">Blyttiomyces helicus</name>
    <dbReference type="NCBI Taxonomy" id="388810"/>
    <lineage>
        <taxon>Eukaryota</taxon>
        <taxon>Fungi</taxon>
        <taxon>Fungi incertae sedis</taxon>
        <taxon>Chytridiomycota</taxon>
        <taxon>Chytridiomycota incertae sedis</taxon>
        <taxon>Chytridiomycetes</taxon>
        <taxon>Chytridiomycetes incertae sedis</taxon>
        <taxon>Blyttiomyces</taxon>
    </lineage>
</organism>
<evidence type="ECO:0000256" key="5">
    <source>
        <dbReference type="ARBA" id="ARBA00022833"/>
    </source>
</evidence>
<keyword evidence="14" id="KW-1185">Reference proteome</keyword>
<dbReference type="OrthoDB" id="2150404at2759"/>
<dbReference type="InterPro" id="IPR048540">
    <property type="entry name" value="Rrn7_cyclin_N"/>
</dbReference>
<name>A0A4P9VZL4_9FUNG</name>
<dbReference type="GO" id="GO:0008270">
    <property type="term" value="F:zinc ion binding"/>
    <property type="evidence" value="ECO:0007669"/>
    <property type="project" value="UniProtKB-KW"/>
</dbReference>
<reference evidence="14" key="1">
    <citation type="journal article" date="2018" name="Nat. Microbiol.">
        <title>Leveraging single-cell genomics to expand the fungal tree of life.</title>
        <authorList>
            <person name="Ahrendt S.R."/>
            <person name="Quandt C.A."/>
            <person name="Ciobanu D."/>
            <person name="Clum A."/>
            <person name="Salamov A."/>
            <person name="Andreopoulos B."/>
            <person name="Cheng J.F."/>
            <person name="Woyke T."/>
            <person name="Pelin A."/>
            <person name="Henrissat B."/>
            <person name="Reynolds N.K."/>
            <person name="Benny G.L."/>
            <person name="Smith M.E."/>
            <person name="James T.Y."/>
            <person name="Grigoriev I.V."/>
        </authorList>
    </citation>
    <scope>NUCLEOTIDE SEQUENCE [LARGE SCALE GENOMIC DNA]</scope>
</reference>
<evidence type="ECO:0000313" key="13">
    <source>
        <dbReference type="EMBL" id="RKO84455.1"/>
    </source>
</evidence>
<dbReference type="AlphaFoldDB" id="A0A4P9VZL4"/>
<feature type="compositionally biased region" description="Acidic residues" evidence="10">
    <location>
        <begin position="195"/>
        <end position="210"/>
    </location>
</feature>
<evidence type="ECO:0000256" key="8">
    <source>
        <dbReference type="ARBA" id="ARBA00023163"/>
    </source>
</evidence>
<sequence length="385" mass="43023">MKKPPCPVCRSTRYRKDASGAYVCQYGHQLTGYQEEVADEEAVFAAGAYGHRTRRERGGAKERKRRGQPRKLRFPGSMTVMHYRRGEAAGCACLLSSSLPLATSAFETPPSIIFEAFQGTLKIMVKAMIERMGLPEELEFAVLDLWLIFVTASPVTFDDRNPESVEWMPTSSQVSAWTTDDDSDALDTDVTRGNEDDDDEDDDDEDEGSDDFGAGADAEEGERGRRTRARSRSQSQSRARSQSRAQSQARARSASVASSAARERAKERIRERRLLARAPLHHPRPWLAIVLCYLGCVLLRLPVMMADIQRWAASGRIPYYHRVGDDPAEELRSTFNVLQSGLENKVTPDSSPCLPQFHLMGCSFSNPPATDYFRNTRSSRGARDS</sequence>